<accession>A0A2W7QK00</accession>
<proteinExistence type="predicted"/>
<dbReference type="RefSeq" id="WP_211318434.1">
    <property type="nucleotide sequence ID" value="NZ_QKZT01000018.1"/>
</dbReference>
<dbReference type="EMBL" id="QKZT01000018">
    <property type="protein sequence ID" value="PZX48683.1"/>
    <property type="molecule type" value="Genomic_DNA"/>
</dbReference>
<sequence length="381" mass="44121">MNLNHWITRCSKSLTVLGLLLFTLGFLHQVSAQRRPDHITLNDSAYTEGYIKINNSNPLKSVFFKWKKKDAYQEYSIKEVSEFYENHRNYQRKTFDYKGEKVTVFLEKLVYENKDISVYKWIDKRGLFFIEKENGMSLLGEDFKEEISIRLNNPNLDPLLEISKLNYNSLTYLLTVANNTTEPQTFSRFFRITPQVGISFSSHQLTIPNQNSVGKLSGTATNLSLNFEFLPSYKRNLSLNLTPAFSSGYASGFNSYKEGESRFETDLQFDYTIIQLPMAAKYYIEMRPNKYRAFVEMGYSWSSMKANNGKMDIAEFRENIIATGFKEFDPSSPYYGFNAGVGLDKSLKKTRAITIGMKYSSLRNKNSDKMNQLTPYIGFKF</sequence>
<dbReference type="InterPro" id="IPR011250">
    <property type="entry name" value="OMP/PagP_B-barrel"/>
</dbReference>
<evidence type="ECO:0000313" key="2">
    <source>
        <dbReference type="Proteomes" id="UP000248882"/>
    </source>
</evidence>
<dbReference type="Proteomes" id="UP000248882">
    <property type="component" value="Unassembled WGS sequence"/>
</dbReference>
<keyword evidence="2" id="KW-1185">Reference proteome</keyword>
<dbReference type="SUPFAM" id="SSF56925">
    <property type="entry name" value="OMPA-like"/>
    <property type="match status" value="1"/>
</dbReference>
<dbReference type="AlphaFoldDB" id="A0A2W7QK00"/>
<protein>
    <submittedName>
        <fullName evidence="1">Uncharacterized protein</fullName>
    </submittedName>
</protein>
<comment type="caution">
    <text evidence="1">The sequence shown here is derived from an EMBL/GenBank/DDBJ whole genome shotgun (WGS) entry which is preliminary data.</text>
</comment>
<name>A0A2W7QK00_9BACT</name>
<reference evidence="1 2" key="1">
    <citation type="submission" date="2018-06" db="EMBL/GenBank/DDBJ databases">
        <title>Genomic Encyclopedia of Archaeal and Bacterial Type Strains, Phase II (KMG-II): from individual species to whole genera.</title>
        <authorList>
            <person name="Goeker M."/>
        </authorList>
    </citation>
    <scope>NUCLEOTIDE SEQUENCE [LARGE SCALE GENOMIC DNA]</scope>
    <source>
        <strain evidence="1 2">DSM 19830</strain>
    </source>
</reference>
<evidence type="ECO:0000313" key="1">
    <source>
        <dbReference type="EMBL" id="PZX48683.1"/>
    </source>
</evidence>
<gene>
    <name evidence="1" type="ORF">LV85_03497</name>
</gene>
<organism evidence="1 2">
    <name type="scientific">Algoriphagus chordae</name>
    <dbReference type="NCBI Taxonomy" id="237019"/>
    <lineage>
        <taxon>Bacteria</taxon>
        <taxon>Pseudomonadati</taxon>
        <taxon>Bacteroidota</taxon>
        <taxon>Cytophagia</taxon>
        <taxon>Cytophagales</taxon>
        <taxon>Cyclobacteriaceae</taxon>
        <taxon>Algoriphagus</taxon>
    </lineage>
</organism>